<proteinExistence type="predicted"/>
<dbReference type="PANTHER" id="PTHR35563">
    <property type="entry name" value="BARREL METAL-DEPENDENT HYDROLASE, PUTATIVE (AFU_ORTHOLOGUE AFUA_1G16240)-RELATED"/>
    <property type="match status" value="1"/>
</dbReference>
<evidence type="ECO:0000259" key="1">
    <source>
        <dbReference type="Pfam" id="PF04909"/>
    </source>
</evidence>
<evidence type="ECO:0000313" key="2">
    <source>
        <dbReference type="EMBL" id="QBK32127.1"/>
    </source>
</evidence>
<dbReference type="EMBL" id="CP036532">
    <property type="protein sequence ID" value="QBK32127.1"/>
    <property type="molecule type" value="Genomic_DNA"/>
</dbReference>
<protein>
    <submittedName>
        <fullName evidence="2">Amidohydrolase</fullName>
    </submittedName>
</protein>
<dbReference type="GO" id="GO:0016787">
    <property type="term" value="F:hydrolase activity"/>
    <property type="evidence" value="ECO:0007669"/>
    <property type="project" value="UniProtKB-KW"/>
</dbReference>
<dbReference type="SUPFAM" id="SSF51556">
    <property type="entry name" value="Metallo-dependent hydrolases"/>
    <property type="match status" value="1"/>
</dbReference>
<dbReference type="AlphaFoldDB" id="A0A4P6V3Q3"/>
<dbReference type="PANTHER" id="PTHR35563:SF2">
    <property type="entry name" value="BARREL METAL-DEPENDENT HYDROLASE, PUTATIVE (AFU_ORTHOLOGUE AFUA_1G16240)-RELATED"/>
    <property type="match status" value="1"/>
</dbReference>
<keyword evidence="3" id="KW-1185">Reference proteome</keyword>
<sequence length="294" mass="31789">MTDKPKAQMPVAEPAAPDRALPAGACDAHIHMVAGPGEFPLWDGRVEDPAPGPRFEDWIGLYERHMAVLGIDRVVVVHSILYGADNAVTKAAVARLGRDRARGIGLVDDRAGDAELDALAEAGLCGVRLNYVHGGVLSWGGVTAMADRLKARGMHVQMLMNAHRHMAELEDGVRAMPVPVVFDHIGWPDVAAGPDEPGFRRLCALLADGKAFVKLSGLYRLADAPYEATDALVTALVRANPERCLWGSDWPHLMLADAKMPDAGALLNAFLRVVTDTATRRRILVDNPARLYDF</sequence>
<name>A0A4P6V3Q3_9HYPH</name>
<gene>
    <name evidence="2" type="ORF">E0E05_16975</name>
</gene>
<organism evidence="2 3">
    <name type="scientific">Roseitalea porphyridii</name>
    <dbReference type="NCBI Taxonomy" id="1852022"/>
    <lineage>
        <taxon>Bacteria</taxon>
        <taxon>Pseudomonadati</taxon>
        <taxon>Pseudomonadota</taxon>
        <taxon>Alphaproteobacteria</taxon>
        <taxon>Hyphomicrobiales</taxon>
        <taxon>Ahrensiaceae</taxon>
        <taxon>Roseitalea</taxon>
    </lineage>
</organism>
<reference evidence="2 3" key="1">
    <citation type="journal article" date="2017" name="Int. J. Syst. Evol. Microbiol.">
        <title>Roseitalea porphyridii gen. nov., sp. nov., isolated from a red alga, and reclassification of Hoeflea suaedae Chung et al. 2013 as Pseudohoeflea suaedae gen. nov., comb. nov.</title>
        <authorList>
            <person name="Hyeon J.W."/>
            <person name="Jeong S.E."/>
            <person name="Baek K."/>
            <person name="Jeon C.O."/>
        </authorList>
    </citation>
    <scope>NUCLEOTIDE SEQUENCE [LARGE SCALE GENOMIC DNA]</scope>
    <source>
        <strain evidence="2 3">MA7-20</strain>
    </source>
</reference>
<dbReference type="Proteomes" id="UP000293719">
    <property type="component" value="Chromosome"/>
</dbReference>
<dbReference type="InterPro" id="IPR052358">
    <property type="entry name" value="Aro_Compnd_Degr_Hydrolases"/>
</dbReference>
<accession>A0A4P6V3Q3</accession>
<dbReference type="KEGG" id="rpod:E0E05_16975"/>
<dbReference type="InterPro" id="IPR006680">
    <property type="entry name" value="Amidohydro-rel"/>
</dbReference>
<dbReference type="InterPro" id="IPR032466">
    <property type="entry name" value="Metal_Hydrolase"/>
</dbReference>
<evidence type="ECO:0000313" key="3">
    <source>
        <dbReference type="Proteomes" id="UP000293719"/>
    </source>
</evidence>
<dbReference type="Pfam" id="PF04909">
    <property type="entry name" value="Amidohydro_2"/>
    <property type="match status" value="1"/>
</dbReference>
<dbReference type="Gene3D" id="3.20.20.140">
    <property type="entry name" value="Metal-dependent hydrolases"/>
    <property type="match status" value="1"/>
</dbReference>
<keyword evidence="2" id="KW-0378">Hydrolase</keyword>
<dbReference type="OrthoDB" id="9787654at2"/>
<dbReference type="GeneID" id="90768998"/>
<feature type="domain" description="Amidohydrolase-related" evidence="1">
    <location>
        <begin position="26"/>
        <end position="294"/>
    </location>
</feature>
<dbReference type="RefSeq" id="WP_131617771.1">
    <property type="nucleotide sequence ID" value="NZ_CP036532.1"/>
</dbReference>